<keyword evidence="7" id="KW-1185">Reference proteome</keyword>
<evidence type="ECO:0000256" key="1">
    <source>
        <dbReference type="ARBA" id="ARBA00004123"/>
    </source>
</evidence>
<dbReference type="GO" id="GO:0042393">
    <property type="term" value="F:histone binding"/>
    <property type="evidence" value="ECO:0007669"/>
    <property type="project" value="InterPro"/>
</dbReference>
<dbReference type="InterPro" id="IPR019361">
    <property type="entry name" value="HPF1"/>
</dbReference>
<evidence type="ECO:0000313" key="6">
    <source>
        <dbReference type="EMBL" id="KAK3860529.1"/>
    </source>
</evidence>
<dbReference type="GO" id="GO:0005694">
    <property type="term" value="C:chromosome"/>
    <property type="evidence" value="ECO:0007669"/>
    <property type="project" value="UniProtKB-SubCell"/>
</dbReference>
<evidence type="ECO:0000313" key="7">
    <source>
        <dbReference type="Proteomes" id="UP001286313"/>
    </source>
</evidence>
<dbReference type="GO" id="GO:0006974">
    <property type="term" value="P:DNA damage response"/>
    <property type="evidence" value="ECO:0007669"/>
    <property type="project" value="InterPro"/>
</dbReference>
<comment type="subcellular location">
    <subcellularLocation>
        <location evidence="2">Chromosome</location>
    </subcellularLocation>
    <subcellularLocation>
        <location evidence="1">Nucleus</location>
    </subcellularLocation>
</comment>
<comment type="similarity">
    <text evidence="3">Belongs to the HPF1 family.</text>
</comment>
<keyword evidence="5" id="KW-0539">Nucleus</keyword>
<dbReference type="Proteomes" id="UP001286313">
    <property type="component" value="Unassembled WGS sequence"/>
</dbReference>
<evidence type="ECO:0000256" key="3">
    <source>
        <dbReference type="ARBA" id="ARBA00010803"/>
    </source>
</evidence>
<keyword evidence="4" id="KW-0158">Chromosome</keyword>
<accession>A0AAE1JZC0</accession>
<reference evidence="6" key="1">
    <citation type="submission" date="2023-10" db="EMBL/GenBank/DDBJ databases">
        <title>Genome assemblies of two species of porcelain crab, Petrolisthes cinctipes and Petrolisthes manimaculis (Anomura: Porcellanidae).</title>
        <authorList>
            <person name="Angst P."/>
        </authorList>
    </citation>
    <scope>NUCLEOTIDE SEQUENCE</scope>
    <source>
        <strain evidence="6">PB745_01</strain>
        <tissue evidence="6">Gill</tissue>
    </source>
</reference>
<evidence type="ECO:0000256" key="2">
    <source>
        <dbReference type="ARBA" id="ARBA00004286"/>
    </source>
</evidence>
<sequence length="456" mass="52593">MSWKPECNLYNTTDNSRWDDALFESRHKRILSDEAYQDHIVPTAIKKVRTNVECKLGENGDAVIPEINTTSNNSNTQCNTNIQEEEETENCELYVRTKVPKSTSSSLQLQVLYVILPPGLCPVKEYPNGTPEEEELGQDYIIEGSPRDINYNIEQKFLVEMPEDFFKLWKCCRSINKEKPEEALCKAGLTLVGPYDLLNGKLDKLKTSHVSSYVCHWRYYYDPPEFMTVIAGDRNEYHIGYYRDDPFQMPCFVASMSSLEPGIIKPLGENIFAGVCNYLTQQMRENPFKKEPYQRLYNCLEKYAKSLNYSLKTTTPGIKWRNRNIVAKGFHGAGIVAHRYYDDGCIDTPESRENLRKIFQMVVEAKSEDEQNKYFEEVRKLINNVQLSYDDSDYGPGVELGMNMLTYGSEVFHKSIFMLLGVAYDLMGKEPNVDILLAHLKNRRRGSNMSMLELVE</sequence>
<gene>
    <name evidence="6" type="ORF">Pcinc_033426</name>
</gene>
<dbReference type="GO" id="GO:0072572">
    <property type="term" value="F:poly-ADP-D-ribose binding"/>
    <property type="evidence" value="ECO:0007669"/>
    <property type="project" value="TreeGrafter"/>
</dbReference>
<dbReference type="PANTHER" id="PTHR13386:SF1">
    <property type="entry name" value="HISTONE PARYLATION FACTOR 1"/>
    <property type="match status" value="1"/>
</dbReference>
<evidence type="ECO:0000256" key="4">
    <source>
        <dbReference type="ARBA" id="ARBA00022454"/>
    </source>
</evidence>
<comment type="caution">
    <text evidence="6">The sequence shown here is derived from an EMBL/GenBank/DDBJ whole genome shotgun (WGS) entry which is preliminary data.</text>
</comment>
<proteinExistence type="inferred from homology"/>
<dbReference type="EMBL" id="JAWQEG010004706">
    <property type="protein sequence ID" value="KAK3860529.1"/>
    <property type="molecule type" value="Genomic_DNA"/>
</dbReference>
<evidence type="ECO:0000256" key="5">
    <source>
        <dbReference type="ARBA" id="ARBA00023242"/>
    </source>
</evidence>
<dbReference type="PANTHER" id="PTHR13386">
    <property type="entry name" value="HISTONE PARYLATION FACTOR 1"/>
    <property type="match status" value="1"/>
</dbReference>
<protein>
    <submittedName>
        <fullName evidence="6">Uncharacterized protein</fullName>
    </submittedName>
</protein>
<organism evidence="6 7">
    <name type="scientific">Petrolisthes cinctipes</name>
    <name type="common">Flat porcelain crab</name>
    <dbReference type="NCBI Taxonomy" id="88211"/>
    <lineage>
        <taxon>Eukaryota</taxon>
        <taxon>Metazoa</taxon>
        <taxon>Ecdysozoa</taxon>
        <taxon>Arthropoda</taxon>
        <taxon>Crustacea</taxon>
        <taxon>Multicrustacea</taxon>
        <taxon>Malacostraca</taxon>
        <taxon>Eumalacostraca</taxon>
        <taxon>Eucarida</taxon>
        <taxon>Decapoda</taxon>
        <taxon>Pleocyemata</taxon>
        <taxon>Anomura</taxon>
        <taxon>Galatheoidea</taxon>
        <taxon>Porcellanidae</taxon>
        <taxon>Petrolisthes</taxon>
    </lineage>
</organism>
<dbReference type="Pfam" id="PF10228">
    <property type="entry name" value="HPF1"/>
    <property type="match status" value="1"/>
</dbReference>
<dbReference type="AlphaFoldDB" id="A0AAE1JZC0"/>
<dbReference type="GO" id="GO:0005634">
    <property type="term" value="C:nucleus"/>
    <property type="evidence" value="ECO:0007669"/>
    <property type="project" value="UniProtKB-SubCell"/>
</dbReference>
<name>A0AAE1JZC0_PETCI</name>